<protein>
    <submittedName>
        <fullName evidence="1">Uncharacterized protein</fullName>
    </submittedName>
</protein>
<organism evidence="1 2">
    <name type="scientific">Streptomyces thermodiastaticus</name>
    <dbReference type="NCBI Taxonomy" id="44061"/>
    <lineage>
        <taxon>Bacteria</taxon>
        <taxon>Bacillati</taxon>
        <taxon>Actinomycetota</taxon>
        <taxon>Actinomycetes</taxon>
        <taxon>Kitasatosporales</taxon>
        <taxon>Streptomycetaceae</taxon>
        <taxon>Streptomyces</taxon>
    </lineage>
</organism>
<accession>A0ABU0KH21</accession>
<keyword evidence="2" id="KW-1185">Reference proteome</keyword>
<dbReference type="RefSeq" id="WP_019524524.1">
    <property type="nucleotide sequence ID" value="NZ_JAUSWC010000012.1"/>
</dbReference>
<dbReference type="EMBL" id="JAUSWC010000012">
    <property type="protein sequence ID" value="MDQ0488700.1"/>
    <property type="molecule type" value="Genomic_DNA"/>
</dbReference>
<evidence type="ECO:0000313" key="1">
    <source>
        <dbReference type="EMBL" id="MDQ0488700.1"/>
    </source>
</evidence>
<name>A0ABU0KH21_9ACTN</name>
<comment type="caution">
    <text evidence="1">The sequence shown here is derived from an EMBL/GenBank/DDBJ whole genome shotgun (WGS) entry which is preliminary data.</text>
</comment>
<reference evidence="1 2" key="1">
    <citation type="submission" date="2023-07" db="EMBL/GenBank/DDBJ databases">
        <title>Genomic Encyclopedia of Type Strains, Phase IV (KMG-IV): sequencing the most valuable type-strain genomes for metagenomic binning, comparative biology and taxonomic classification.</title>
        <authorList>
            <person name="Goeker M."/>
        </authorList>
    </citation>
    <scope>NUCLEOTIDE SEQUENCE [LARGE SCALE GENOMIC DNA]</scope>
    <source>
        <strain evidence="1 2">DSM 40573</strain>
    </source>
</reference>
<dbReference type="Proteomes" id="UP001236795">
    <property type="component" value="Unassembled WGS sequence"/>
</dbReference>
<gene>
    <name evidence="1" type="ORF">QO019_003568</name>
</gene>
<proteinExistence type="predicted"/>
<sequence>MAESGDELTLDLKYHGSVCFDFGIEIDLTRTAVGLILTTDDFPRG</sequence>
<evidence type="ECO:0000313" key="2">
    <source>
        <dbReference type="Proteomes" id="UP001236795"/>
    </source>
</evidence>